<evidence type="ECO:0000313" key="2">
    <source>
        <dbReference type="EMBL" id="MFD1308810.1"/>
    </source>
</evidence>
<evidence type="ECO:0000313" key="3">
    <source>
        <dbReference type="Proteomes" id="UP001597058"/>
    </source>
</evidence>
<dbReference type="Proteomes" id="UP001597058">
    <property type="component" value="Unassembled WGS sequence"/>
</dbReference>
<organism evidence="2 3">
    <name type="scientific">Streptomyces kaempferi</name>
    <dbReference type="NCBI Taxonomy" id="333725"/>
    <lineage>
        <taxon>Bacteria</taxon>
        <taxon>Bacillati</taxon>
        <taxon>Actinomycetota</taxon>
        <taxon>Actinomycetes</taxon>
        <taxon>Kitasatosporales</taxon>
        <taxon>Streptomycetaceae</taxon>
        <taxon>Streptomyces</taxon>
    </lineage>
</organism>
<gene>
    <name evidence="2" type="ORF">ACFQ5X_23510</name>
</gene>
<evidence type="ECO:0000256" key="1">
    <source>
        <dbReference type="SAM" id="Phobius"/>
    </source>
</evidence>
<accession>A0ABW3XI28</accession>
<dbReference type="RefSeq" id="WP_351604920.1">
    <property type="nucleotide sequence ID" value="NZ_JBHSKH010000010.1"/>
</dbReference>
<keyword evidence="1" id="KW-0472">Membrane</keyword>
<reference evidence="3" key="1">
    <citation type="journal article" date="2019" name="Int. J. Syst. Evol. Microbiol.">
        <title>The Global Catalogue of Microorganisms (GCM) 10K type strain sequencing project: providing services to taxonomists for standard genome sequencing and annotation.</title>
        <authorList>
            <consortium name="The Broad Institute Genomics Platform"/>
            <consortium name="The Broad Institute Genome Sequencing Center for Infectious Disease"/>
            <person name="Wu L."/>
            <person name="Ma J."/>
        </authorList>
    </citation>
    <scope>NUCLEOTIDE SEQUENCE [LARGE SCALE GENOMIC DNA]</scope>
    <source>
        <strain evidence="3">CGMCC 4.7020</strain>
    </source>
</reference>
<sequence>MFFGMIGIIFFVVGILFATNVGGAAERAFRVFAQTNPTVGTATPKTLRLVGGFWIPLGAFFIAVGFFR</sequence>
<protein>
    <submittedName>
        <fullName evidence="2">Uncharacterized protein</fullName>
    </submittedName>
</protein>
<name>A0ABW3XI28_9ACTN</name>
<comment type="caution">
    <text evidence="2">The sequence shown here is derived from an EMBL/GenBank/DDBJ whole genome shotgun (WGS) entry which is preliminary data.</text>
</comment>
<keyword evidence="3" id="KW-1185">Reference proteome</keyword>
<keyword evidence="1" id="KW-0812">Transmembrane</keyword>
<proteinExistence type="predicted"/>
<dbReference type="EMBL" id="JBHTMM010000030">
    <property type="protein sequence ID" value="MFD1308810.1"/>
    <property type="molecule type" value="Genomic_DNA"/>
</dbReference>
<feature type="transmembrane region" description="Helical" evidence="1">
    <location>
        <begin position="47"/>
        <end position="67"/>
    </location>
</feature>
<keyword evidence="1" id="KW-1133">Transmembrane helix</keyword>